<evidence type="ECO:0000259" key="10">
    <source>
        <dbReference type="PROSITE" id="PS50263"/>
    </source>
</evidence>
<dbReference type="InterPro" id="IPR003010">
    <property type="entry name" value="C-N_Hydrolase"/>
</dbReference>
<evidence type="ECO:0000313" key="12">
    <source>
        <dbReference type="Proteomes" id="UP000664122"/>
    </source>
</evidence>
<gene>
    <name evidence="9 11" type="primary">lnt</name>
    <name evidence="11" type="ORF">J1C48_02120</name>
</gene>
<keyword evidence="4 9" id="KW-0808">Transferase</keyword>
<evidence type="ECO:0000256" key="5">
    <source>
        <dbReference type="ARBA" id="ARBA00022692"/>
    </source>
</evidence>
<evidence type="ECO:0000256" key="1">
    <source>
        <dbReference type="ARBA" id="ARBA00004651"/>
    </source>
</evidence>
<comment type="similarity">
    <text evidence="2 9">Belongs to the CN hydrolase family. Apolipoprotein N-acyltransferase subfamily.</text>
</comment>
<evidence type="ECO:0000256" key="4">
    <source>
        <dbReference type="ARBA" id="ARBA00022679"/>
    </source>
</evidence>
<dbReference type="PANTHER" id="PTHR38686:SF1">
    <property type="entry name" value="APOLIPOPROTEIN N-ACYLTRANSFERASE"/>
    <property type="match status" value="1"/>
</dbReference>
<dbReference type="PANTHER" id="PTHR38686">
    <property type="entry name" value="APOLIPOPROTEIN N-ACYLTRANSFERASE"/>
    <property type="match status" value="1"/>
</dbReference>
<evidence type="ECO:0000256" key="6">
    <source>
        <dbReference type="ARBA" id="ARBA00022989"/>
    </source>
</evidence>
<dbReference type="EMBL" id="JAFMPP010000001">
    <property type="protein sequence ID" value="MBO0661361.1"/>
    <property type="molecule type" value="Genomic_DNA"/>
</dbReference>
<protein>
    <recommendedName>
        <fullName evidence="9">Apolipoprotein N-acyltransferase</fullName>
        <shortName evidence="9">ALP N-acyltransferase</shortName>
        <ecNumber evidence="9">2.3.1.269</ecNumber>
    </recommendedName>
</protein>
<dbReference type="InterPro" id="IPR036526">
    <property type="entry name" value="C-N_Hydrolase_sf"/>
</dbReference>
<feature type="transmembrane region" description="Helical" evidence="9">
    <location>
        <begin position="219"/>
        <end position="238"/>
    </location>
</feature>
<evidence type="ECO:0000256" key="3">
    <source>
        <dbReference type="ARBA" id="ARBA00022475"/>
    </source>
</evidence>
<feature type="transmembrane region" description="Helical" evidence="9">
    <location>
        <begin position="539"/>
        <end position="559"/>
    </location>
</feature>
<feature type="transmembrane region" description="Helical" evidence="9">
    <location>
        <begin position="77"/>
        <end position="101"/>
    </location>
</feature>
<comment type="function">
    <text evidence="9">Catalyzes the phospholipid dependent N-acylation of the N-terminal cysteine of apolipoprotein, the last step in lipoprotein maturation.</text>
</comment>
<dbReference type="AlphaFoldDB" id="A0A939FW63"/>
<keyword evidence="6 9" id="KW-1133">Transmembrane helix</keyword>
<dbReference type="CDD" id="cd07571">
    <property type="entry name" value="ALP_N-acyl_transferase"/>
    <property type="match status" value="1"/>
</dbReference>
<keyword evidence="5 9" id="KW-0812">Transmembrane</keyword>
<feature type="domain" description="CN hydrolase" evidence="10">
    <location>
        <begin position="256"/>
        <end position="526"/>
    </location>
</feature>
<keyword evidence="12" id="KW-1185">Reference proteome</keyword>
<dbReference type="NCBIfam" id="TIGR00546">
    <property type="entry name" value="lnt"/>
    <property type="match status" value="1"/>
</dbReference>
<dbReference type="GO" id="GO:0042158">
    <property type="term" value="P:lipoprotein biosynthetic process"/>
    <property type="evidence" value="ECO:0007669"/>
    <property type="project" value="UniProtKB-UniRule"/>
</dbReference>
<keyword evidence="7 9" id="KW-0472">Membrane</keyword>
<dbReference type="InterPro" id="IPR004563">
    <property type="entry name" value="Apolipo_AcylTrfase"/>
</dbReference>
<sequence>MGVAVIESKKSGAGWLVDRLARRVILLEGLPRILVAVASGAIAALALPPLDFPAAPFIAFPLLVWLLDGIGTRRTLLGALFADFAIGWLFGFGYFLAGLWWLGSAMLVDAAAFAVFIPVAVLGLPAVLAVYFGLATLIARRFWIDSALRILALAASLALLEYFRAFVLTGFPWNELGVLAAQTPLLSQSVSVVGLHGLSLLALIVFAAPAVIADRHARAPMLVVAALIVALDLGYGAWRLANHPTRFVDDLTVSVVQANIAQSDKFDEAQAQKIFAKQIAVTEKGRQDRHDKASIPAKTGGPAIIDATEKKTHRLIIWPESSIPFILTERPEAVAQLADMIQPDETLIAGAPRIEPMPSGGERLYNSVLVVDDNGEIVDARDKVHLVPFGEYMPFGPLMERLGIMNLTEMPGGYSAGTQREEIKLKGIPAFLPLVCYEAIFPDEIVASMRGSRPGFLVNDTNDGWFGMTPGPHQHLRLAELSAVAVGLPLIRAANTGISVVTDAYGREIDALALGATGTIESRLPVAAPATPYARLQNIPFFILMSMCFFAILVVRRFISRQTS</sequence>
<feature type="transmembrane region" description="Helical" evidence="9">
    <location>
        <begin position="150"/>
        <end position="173"/>
    </location>
</feature>
<keyword evidence="8 9" id="KW-0012">Acyltransferase</keyword>
<proteinExistence type="inferred from homology"/>
<dbReference type="HAMAP" id="MF_01148">
    <property type="entry name" value="Lnt"/>
    <property type="match status" value="1"/>
</dbReference>
<dbReference type="Proteomes" id="UP000664122">
    <property type="component" value="Unassembled WGS sequence"/>
</dbReference>
<evidence type="ECO:0000313" key="11">
    <source>
        <dbReference type="EMBL" id="MBO0661361.1"/>
    </source>
</evidence>
<accession>A0A939FW63</accession>
<comment type="caution">
    <text evidence="11">The sequence shown here is derived from an EMBL/GenBank/DDBJ whole genome shotgun (WGS) entry which is preliminary data.</text>
</comment>
<evidence type="ECO:0000256" key="9">
    <source>
        <dbReference type="HAMAP-Rule" id="MF_01148"/>
    </source>
</evidence>
<organism evidence="11 12">
    <name type="scientific">Jiella flava</name>
    <dbReference type="NCBI Taxonomy" id="2816857"/>
    <lineage>
        <taxon>Bacteria</taxon>
        <taxon>Pseudomonadati</taxon>
        <taxon>Pseudomonadota</taxon>
        <taxon>Alphaproteobacteria</taxon>
        <taxon>Hyphomicrobiales</taxon>
        <taxon>Aurantimonadaceae</taxon>
        <taxon>Jiella</taxon>
    </lineage>
</organism>
<dbReference type="Gene3D" id="3.60.110.10">
    <property type="entry name" value="Carbon-nitrogen hydrolase"/>
    <property type="match status" value="1"/>
</dbReference>
<evidence type="ECO:0000256" key="8">
    <source>
        <dbReference type="ARBA" id="ARBA00023315"/>
    </source>
</evidence>
<dbReference type="GO" id="GO:0005886">
    <property type="term" value="C:plasma membrane"/>
    <property type="evidence" value="ECO:0007669"/>
    <property type="project" value="UniProtKB-SubCell"/>
</dbReference>
<dbReference type="SUPFAM" id="SSF56317">
    <property type="entry name" value="Carbon-nitrogen hydrolase"/>
    <property type="match status" value="1"/>
</dbReference>
<dbReference type="Pfam" id="PF20154">
    <property type="entry name" value="LNT_N"/>
    <property type="match status" value="1"/>
</dbReference>
<feature type="transmembrane region" description="Helical" evidence="9">
    <location>
        <begin position="53"/>
        <end position="70"/>
    </location>
</feature>
<reference evidence="11" key="1">
    <citation type="submission" date="2021-03" db="EMBL/GenBank/DDBJ databases">
        <title>Whole genome sequence of Jiella sp. CQZ9-1.</title>
        <authorList>
            <person name="Tuo L."/>
        </authorList>
    </citation>
    <scope>NUCLEOTIDE SEQUENCE</scope>
    <source>
        <strain evidence="11">CQZ9-1</strain>
    </source>
</reference>
<dbReference type="GO" id="GO:0016410">
    <property type="term" value="F:N-acyltransferase activity"/>
    <property type="evidence" value="ECO:0007669"/>
    <property type="project" value="UniProtKB-UniRule"/>
</dbReference>
<feature type="transmembrane region" description="Helical" evidence="9">
    <location>
        <begin position="113"/>
        <end position="138"/>
    </location>
</feature>
<comment type="catalytic activity">
    <reaction evidence="9">
        <text>N-terminal S-1,2-diacyl-sn-glyceryl-L-cysteinyl-[lipoprotein] + a glycerophospholipid = N-acyl-S-1,2-diacyl-sn-glyceryl-L-cysteinyl-[lipoprotein] + a 2-acyl-sn-glycero-3-phospholipid + H(+)</text>
        <dbReference type="Rhea" id="RHEA:48228"/>
        <dbReference type="Rhea" id="RHEA-COMP:14681"/>
        <dbReference type="Rhea" id="RHEA-COMP:14684"/>
        <dbReference type="ChEBI" id="CHEBI:15378"/>
        <dbReference type="ChEBI" id="CHEBI:136912"/>
        <dbReference type="ChEBI" id="CHEBI:140656"/>
        <dbReference type="ChEBI" id="CHEBI:140657"/>
        <dbReference type="ChEBI" id="CHEBI:140660"/>
        <dbReference type="EC" id="2.3.1.269"/>
    </reaction>
</comment>
<dbReference type="InterPro" id="IPR045378">
    <property type="entry name" value="LNT_N"/>
</dbReference>
<comment type="subcellular location">
    <subcellularLocation>
        <location evidence="1 9">Cell membrane</location>
        <topology evidence="1 9">Multi-pass membrane protein</topology>
    </subcellularLocation>
</comment>
<comment type="pathway">
    <text evidence="9">Protein modification; lipoprotein biosynthesis (N-acyl transfer).</text>
</comment>
<name>A0A939FW63_9HYPH</name>
<evidence type="ECO:0000256" key="7">
    <source>
        <dbReference type="ARBA" id="ARBA00023136"/>
    </source>
</evidence>
<dbReference type="EC" id="2.3.1.269" evidence="9"/>
<keyword evidence="3 9" id="KW-1003">Cell membrane</keyword>
<feature type="transmembrane region" description="Helical" evidence="9">
    <location>
        <begin position="29"/>
        <end position="47"/>
    </location>
</feature>
<feature type="transmembrane region" description="Helical" evidence="9">
    <location>
        <begin position="193"/>
        <end position="212"/>
    </location>
</feature>
<evidence type="ECO:0000256" key="2">
    <source>
        <dbReference type="ARBA" id="ARBA00010065"/>
    </source>
</evidence>
<dbReference type="Pfam" id="PF00795">
    <property type="entry name" value="CN_hydrolase"/>
    <property type="match status" value="1"/>
</dbReference>
<dbReference type="PROSITE" id="PS50263">
    <property type="entry name" value="CN_HYDROLASE"/>
    <property type="match status" value="1"/>
</dbReference>